<dbReference type="Proteomes" id="UP000588017">
    <property type="component" value="Unassembled WGS sequence"/>
</dbReference>
<dbReference type="RefSeq" id="WP_183331908.1">
    <property type="nucleotide sequence ID" value="NZ_BMHX01000001.1"/>
</dbReference>
<evidence type="ECO:0000256" key="3">
    <source>
        <dbReference type="ARBA" id="ARBA00023239"/>
    </source>
</evidence>
<protein>
    <recommendedName>
        <fullName evidence="4">Cys-tRNA(Pro)/Cys-tRNA(Cys) deacylase</fullName>
        <ecNumber evidence="4">4.2.-.-</ecNumber>
    </recommendedName>
</protein>
<dbReference type="GO" id="GO:0002161">
    <property type="term" value="F:aminoacyl-tRNA deacylase activity"/>
    <property type="evidence" value="ECO:0007669"/>
    <property type="project" value="InterPro"/>
</dbReference>
<comment type="caution">
    <text evidence="6">The sequence shown here is derived from an EMBL/GenBank/DDBJ whole genome shotgun (WGS) entry which is preliminary data.</text>
</comment>
<evidence type="ECO:0000256" key="4">
    <source>
        <dbReference type="PIRNR" id="PIRNR006181"/>
    </source>
</evidence>
<dbReference type="Gene3D" id="3.90.960.10">
    <property type="entry name" value="YbaK/aminoacyl-tRNA synthetase-associated domain"/>
    <property type="match status" value="1"/>
</dbReference>
<dbReference type="AlphaFoldDB" id="A0A841K334"/>
<dbReference type="GO" id="GO:0016829">
    <property type="term" value="F:lyase activity"/>
    <property type="evidence" value="ECO:0007669"/>
    <property type="project" value="UniProtKB-KW"/>
</dbReference>
<keyword evidence="6" id="KW-0378">Hydrolase</keyword>
<dbReference type="GO" id="GO:0006412">
    <property type="term" value="P:translation"/>
    <property type="evidence" value="ECO:0007669"/>
    <property type="project" value="UniProtKB-KW"/>
</dbReference>
<name>A0A841K334_9HYPH</name>
<dbReference type="InterPro" id="IPR036754">
    <property type="entry name" value="YbaK/aa-tRNA-synt-asso_dom_sf"/>
</dbReference>
<reference evidence="6 7" key="1">
    <citation type="submission" date="2020-08" db="EMBL/GenBank/DDBJ databases">
        <title>Genomic Encyclopedia of Type Strains, Phase IV (KMG-IV): sequencing the most valuable type-strain genomes for metagenomic binning, comparative biology and taxonomic classification.</title>
        <authorList>
            <person name="Goeker M."/>
        </authorList>
    </citation>
    <scope>NUCLEOTIDE SEQUENCE [LARGE SCALE GENOMIC DNA]</scope>
    <source>
        <strain evidence="6 7">DSM 101465</strain>
    </source>
</reference>
<evidence type="ECO:0000313" key="6">
    <source>
        <dbReference type="EMBL" id="MBB6166901.1"/>
    </source>
</evidence>
<feature type="domain" description="YbaK/aminoacyl-tRNA synthetase-associated" evidence="5">
    <location>
        <begin position="34"/>
        <end position="145"/>
    </location>
</feature>
<dbReference type="PIRSF" id="PIRSF006181">
    <property type="entry name" value="EbsC_YbaK"/>
    <property type="match status" value="1"/>
</dbReference>
<evidence type="ECO:0000259" key="5">
    <source>
        <dbReference type="Pfam" id="PF04073"/>
    </source>
</evidence>
<keyword evidence="7" id="KW-1185">Reference proteome</keyword>
<accession>A0A841K334</accession>
<gene>
    <name evidence="6" type="ORF">HNQ73_000509</name>
</gene>
<dbReference type="EMBL" id="JACHEH010000001">
    <property type="protein sequence ID" value="MBB6166901.1"/>
    <property type="molecule type" value="Genomic_DNA"/>
</dbReference>
<keyword evidence="2 4" id="KW-0648">Protein biosynthesis</keyword>
<evidence type="ECO:0000256" key="1">
    <source>
        <dbReference type="ARBA" id="ARBA00009798"/>
    </source>
</evidence>
<keyword evidence="3 4" id="KW-0456">Lyase</keyword>
<dbReference type="NCBIfam" id="TIGR00011">
    <property type="entry name" value="YbaK_EbsC"/>
    <property type="match status" value="1"/>
</dbReference>
<dbReference type="InterPro" id="IPR007214">
    <property type="entry name" value="YbaK/aa-tRNA-synth-assoc-dom"/>
</dbReference>
<dbReference type="SUPFAM" id="SSF55826">
    <property type="entry name" value="YbaK/ProRS associated domain"/>
    <property type="match status" value="1"/>
</dbReference>
<dbReference type="InterPro" id="IPR004369">
    <property type="entry name" value="Prolyl-tRNA_editing_YbaK/EbsC"/>
</dbReference>
<comment type="similarity">
    <text evidence="1 4">Belongs to the prolyl-tRNA editing family. YbaK/EbsC subfamily.</text>
</comment>
<dbReference type="CDD" id="cd00002">
    <property type="entry name" value="YbaK_deacylase"/>
    <property type="match status" value="1"/>
</dbReference>
<sequence>MSKATRATTMLVRPGIAFTLHSYAYDPDTESTGLQAAEALGEDPGRVLKTLMALVDGKPACVIVPSDHEVAMKKLAAAFDGKSAQMMKPADAERITGYKVGGISPFGQMRKVPAAIEEKALAHALVYVNGGQRGLQVRLAPRDIVALLDARVCAVVA</sequence>
<evidence type="ECO:0000313" key="7">
    <source>
        <dbReference type="Proteomes" id="UP000588017"/>
    </source>
</evidence>
<dbReference type="PANTHER" id="PTHR30411">
    <property type="entry name" value="CYTOPLASMIC PROTEIN"/>
    <property type="match status" value="1"/>
</dbReference>
<evidence type="ECO:0000256" key="2">
    <source>
        <dbReference type="ARBA" id="ARBA00022917"/>
    </source>
</evidence>
<dbReference type="Pfam" id="PF04073">
    <property type="entry name" value="tRNA_edit"/>
    <property type="match status" value="1"/>
</dbReference>
<dbReference type="PANTHER" id="PTHR30411:SF0">
    <property type="entry name" value="CYS-TRNA(PRO)_CYS-TRNA(CYS) DEACYLASE YBAK"/>
    <property type="match status" value="1"/>
</dbReference>
<proteinExistence type="inferred from homology"/>
<dbReference type="EC" id="4.2.-.-" evidence="4"/>
<organism evidence="6 7">
    <name type="scientific">Chelatococcus composti</name>
    <dbReference type="NCBI Taxonomy" id="1743235"/>
    <lineage>
        <taxon>Bacteria</taxon>
        <taxon>Pseudomonadati</taxon>
        <taxon>Pseudomonadota</taxon>
        <taxon>Alphaproteobacteria</taxon>
        <taxon>Hyphomicrobiales</taxon>
        <taxon>Chelatococcaceae</taxon>
        <taxon>Chelatococcus</taxon>
    </lineage>
</organism>